<accession>A0ABM0SNA5</accession>
<dbReference type="InterPro" id="IPR006566">
    <property type="entry name" value="FBD"/>
</dbReference>
<dbReference type="Gene3D" id="1.20.1280.50">
    <property type="match status" value="1"/>
</dbReference>
<protein>
    <submittedName>
        <fullName evidence="3">F-box/LRR-repeat protein At3g59190-like</fullName>
    </submittedName>
</protein>
<dbReference type="GeneID" id="104699996"/>
<dbReference type="Pfam" id="PF00646">
    <property type="entry name" value="F-box"/>
    <property type="match status" value="1"/>
</dbReference>
<dbReference type="InterPro" id="IPR055294">
    <property type="entry name" value="FBL60-like"/>
</dbReference>
<dbReference type="InterPro" id="IPR055411">
    <property type="entry name" value="LRR_FXL15/At3g58940/PEG3-like"/>
</dbReference>
<evidence type="ECO:0000259" key="1">
    <source>
        <dbReference type="PROSITE" id="PS50181"/>
    </source>
</evidence>
<dbReference type="PROSITE" id="PS50181">
    <property type="entry name" value="FBOX"/>
    <property type="match status" value="1"/>
</dbReference>
<name>A0ABM0SNA5_CAMSA</name>
<reference evidence="2" key="1">
    <citation type="journal article" date="2014" name="Nat. Commun.">
        <title>The emerging biofuel crop Camelina sativa retains a highly undifferentiated hexaploid genome structure.</title>
        <authorList>
            <person name="Kagale S."/>
            <person name="Koh C."/>
            <person name="Nixon J."/>
            <person name="Bollina V."/>
            <person name="Clarke W.E."/>
            <person name="Tuteja R."/>
            <person name="Spillane C."/>
            <person name="Robinson S.J."/>
            <person name="Links M.G."/>
            <person name="Clarke C."/>
            <person name="Higgins E.E."/>
            <person name="Huebert T."/>
            <person name="Sharpe A.G."/>
            <person name="Parkin I.A."/>
        </authorList>
    </citation>
    <scope>NUCLEOTIDE SEQUENCE [LARGE SCALE GENOMIC DNA]</scope>
    <source>
        <strain evidence="2">cv. DH55</strain>
    </source>
</reference>
<organism evidence="2 3">
    <name type="scientific">Camelina sativa</name>
    <name type="common">False flax</name>
    <name type="synonym">Myagrum sativum</name>
    <dbReference type="NCBI Taxonomy" id="90675"/>
    <lineage>
        <taxon>Eukaryota</taxon>
        <taxon>Viridiplantae</taxon>
        <taxon>Streptophyta</taxon>
        <taxon>Embryophyta</taxon>
        <taxon>Tracheophyta</taxon>
        <taxon>Spermatophyta</taxon>
        <taxon>Magnoliopsida</taxon>
        <taxon>eudicotyledons</taxon>
        <taxon>Gunneridae</taxon>
        <taxon>Pentapetalae</taxon>
        <taxon>rosids</taxon>
        <taxon>malvids</taxon>
        <taxon>Brassicales</taxon>
        <taxon>Brassicaceae</taxon>
        <taxon>Camelineae</taxon>
        <taxon>Camelina</taxon>
    </lineage>
</organism>
<dbReference type="SUPFAM" id="SSF81383">
    <property type="entry name" value="F-box domain"/>
    <property type="match status" value="1"/>
</dbReference>
<dbReference type="InterPro" id="IPR036047">
    <property type="entry name" value="F-box-like_dom_sf"/>
</dbReference>
<sequence>MMNSKKMDIGSKDLISNLPDALLCHVLSFLPTTEAASTSVLAKRWRYLLAFVPNLDFDNTIYDDRPTMGRRKRLEMRKSFKLFVDRVLALQGTAPLKKFSLKCKIGSDPSRVNGWVLNVLDRGVQELDLFIASEYEYPLPPKVLMSKTLVSLKLAGTDEFTIDVGEVSLPKLKTLHFSDVSFGDEGGPKFAKMISGCHALEELVMIKMMWDYWEYCSVSNPSLKRVTIDCQNIDENPKSVSFNTPNLVYLEFTDTVAAKYPEANFDSLVEASVGIRMTDDQVWDARDFVHSHRGYKRCKGANAAVFFKGICNVKILYLSSEALEVLTFCCKKAIPVFNNLIHLTIETDQMVDWESMPKILENSPNLETLVFKGLHYGDLNQCFDTDYRFKDTNECFSDQGDTCQCKPWYGTPLWLSSSPVKILKVLKFGEISNYKDDMDRQTDLIKHFLEAMPNLEQVILYYDTPFDDDLKIVSTDLQMLKKVASTKCEIQIISDNISYSFTVHSSSSTSGLVFFKNTFPV</sequence>
<dbReference type="Gene3D" id="3.80.10.10">
    <property type="entry name" value="Ribonuclease Inhibitor"/>
    <property type="match status" value="1"/>
</dbReference>
<dbReference type="InterPro" id="IPR053781">
    <property type="entry name" value="F-box_AtFBL13-like"/>
</dbReference>
<keyword evidence="2" id="KW-1185">Reference proteome</keyword>
<proteinExistence type="predicted"/>
<dbReference type="InterPro" id="IPR001810">
    <property type="entry name" value="F-box_dom"/>
</dbReference>
<dbReference type="Proteomes" id="UP000694864">
    <property type="component" value="Chromosome 7"/>
</dbReference>
<feature type="domain" description="F-box" evidence="1">
    <location>
        <begin position="12"/>
        <end position="60"/>
    </location>
</feature>
<dbReference type="InterPro" id="IPR032675">
    <property type="entry name" value="LRR_dom_sf"/>
</dbReference>
<dbReference type="SMART" id="SM00579">
    <property type="entry name" value="FBD"/>
    <property type="match status" value="1"/>
</dbReference>
<dbReference type="SUPFAM" id="SSF52047">
    <property type="entry name" value="RNI-like"/>
    <property type="match status" value="1"/>
</dbReference>
<reference evidence="3" key="2">
    <citation type="submission" date="2025-08" db="UniProtKB">
        <authorList>
            <consortium name="RefSeq"/>
        </authorList>
    </citation>
    <scope>IDENTIFICATION</scope>
    <source>
        <tissue evidence="3">Leaf</tissue>
    </source>
</reference>
<dbReference type="RefSeq" id="XP_010413738.1">
    <property type="nucleotide sequence ID" value="XM_010415436.2"/>
</dbReference>
<gene>
    <name evidence="3" type="primary">LOC104699996</name>
</gene>
<evidence type="ECO:0000313" key="3">
    <source>
        <dbReference type="RefSeq" id="XP_010413738.1"/>
    </source>
</evidence>
<evidence type="ECO:0000313" key="2">
    <source>
        <dbReference type="Proteomes" id="UP000694864"/>
    </source>
</evidence>
<dbReference type="Pfam" id="PF24758">
    <property type="entry name" value="LRR_At5g56370"/>
    <property type="match status" value="1"/>
</dbReference>
<dbReference type="CDD" id="cd22160">
    <property type="entry name" value="F-box_AtFBL13-like"/>
    <property type="match status" value="1"/>
</dbReference>
<dbReference type="PANTHER" id="PTHR31293:SF16">
    <property type="entry name" value="RNI-LIKE SUPERFAMILY PROTEIN"/>
    <property type="match status" value="1"/>
</dbReference>
<dbReference type="PANTHER" id="PTHR31293">
    <property type="entry name" value="RNI-LIKE SUPERFAMILY PROTEIN"/>
    <property type="match status" value="1"/>
</dbReference>